<organism evidence="2 3">
    <name type="scientific">Flavobacterium columnare</name>
    <dbReference type="NCBI Taxonomy" id="996"/>
    <lineage>
        <taxon>Bacteria</taxon>
        <taxon>Pseudomonadati</taxon>
        <taxon>Bacteroidota</taxon>
        <taxon>Flavobacteriia</taxon>
        <taxon>Flavobacteriales</taxon>
        <taxon>Flavobacteriaceae</taxon>
        <taxon>Flavobacterium</taxon>
    </lineage>
</organism>
<dbReference type="SUPFAM" id="SSF81301">
    <property type="entry name" value="Nucleotidyltransferase"/>
    <property type="match status" value="1"/>
</dbReference>
<keyword evidence="1" id="KW-0051">Antiviral defense</keyword>
<gene>
    <name evidence="2" type="ORF">FLACOL_02750</name>
</gene>
<proteinExistence type="predicted"/>
<name>A0A2N9PED5_9FLAO</name>
<accession>A0A2N9PED5</accession>
<evidence type="ECO:0008006" key="4">
    <source>
        <dbReference type="Google" id="ProtNLM"/>
    </source>
</evidence>
<protein>
    <recommendedName>
        <fullName evidence="4">Nucleotidyltransferase</fullName>
    </recommendedName>
</protein>
<evidence type="ECO:0000313" key="3">
    <source>
        <dbReference type="Proteomes" id="UP000238180"/>
    </source>
</evidence>
<dbReference type="GO" id="GO:0051607">
    <property type="term" value="P:defense response to virus"/>
    <property type="evidence" value="ECO:0007669"/>
    <property type="project" value="UniProtKB-KW"/>
</dbReference>
<dbReference type="EMBL" id="OLKH01000179">
    <property type="protein sequence ID" value="SPE78732.1"/>
    <property type="molecule type" value="Genomic_DNA"/>
</dbReference>
<dbReference type="CDD" id="cd05400">
    <property type="entry name" value="NT_2-5OAS_ClassI-CCAase"/>
    <property type="match status" value="1"/>
</dbReference>
<sequence>MIDIFKDYRLQREELLARIAQELQLDKTRLDRMESAYNAVSELLKKDDTFFKNLDIEIYAQGSKRIGTTVKPINEEDFDLDTVLHIYDLFSNHSPEKVYNELVRVIENDGYYKTICEKKNRCVRLNYKSDFHMDILPACMPSYFEKQKIAIPEKKLKEWSSGNPKGFADWFLNIANSVQRPMLRMYSQVLLEANVESEPLPNELYEKTPLQRAVQLIKRYRDLYYQNKKYPVSSIVITTLVAKFYNGEDSIFDAIDNVTNKIKNGYLDAVKANMKFKILNPVNPEEDFTDSWTAENYESFYKFISDFYTKWQNLKQSFDTSKDDYIELFGEGIYKKSLNEQFITFSKKTNDPLSKSSGLIVGGGAYTDNKGQINTNTGVKNEPHHNFGG</sequence>
<reference evidence="2 3" key="1">
    <citation type="submission" date="2018-02" db="EMBL/GenBank/DDBJ databases">
        <authorList>
            <person name="Cohen D.B."/>
            <person name="Kent A.D."/>
        </authorList>
    </citation>
    <scope>NUCLEOTIDE SEQUENCE [LARGE SCALE GENOMIC DNA]</scope>
    <source>
        <strain evidence="2">CIP109753</strain>
    </source>
</reference>
<dbReference type="InterPro" id="IPR043519">
    <property type="entry name" value="NT_sf"/>
</dbReference>
<dbReference type="AlphaFoldDB" id="A0A2N9PED5"/>
<dbReference type="Proteomes" id="UP000238180">
    <property type="component" value="Unassembled WGS sequence"/>
</dbReference>
<dbReference type="InterPro" id="IPR006116">
    <property type="entry name" value="NT_2-5OAS_ClassI-CCAase"/>
</dbReference>
<dbReference type="Pfam" id="PF18144">
    <property type="entry name" value="SMODS"/>
    <property type="match status" value="1"/>
</dbReference>
<evidence type="ECO:0000313" key="2">
    <source>
        <dbReference type="EMBL" id="SPE78732.1"/>
    </source>
</evidence>
<evidence type="ECO:0000256" key="1">
    <source>
        <dbReference type="ARBA" id="ARBA00023118"/>
    </source>
</evidence>
<dbReference type="GO" id="GO:0016779">
    <property type="term" value="F:nucleotidyltransferase activity"/>
    <property type="evidence" value="ECO:0007669"/>
    <property type="project" value="InterPro"/>
</dbReference>
<dbReference type="RefSeq" id="WP_105197146.1">
    <property type="nucleotide sequence ID" value="NZ_OLKH01000179.1"/>
</dbReference>